<reference evidence="2 3" key="1">
    <citation type="submission" date="2022-10" db="EMBL/GenBank/DDBJ databases">
        <title>Luteolibacter flavescens strain MCCC 1K03193, whole genome shotgun sequencing project.</title>
        <authorList>
            <person name="Zhao G."/>
            <person name="Shen L."/>
        </authorList>
    </citation>
    <scope>NUCLEOTIDE SEQUENCE [LARGE SCALE GENOMIC DNA]</scope>
    <source>
        <strain evidence="2 3">MCCC 1K03193</strain>
    </source>
</reference>
<keyword evidence="1" id="KW-0812">Transmembrane</keyword>
<name>A0ABT3FSN8_9BACT</name>
<evidence type="ECO:0008006" key="4">
    <source>
        <dbReference type="Google" id="ProtNLM"/>
    </source>
</evidence>
<keyword evidence="1" id="KW-1133">Transmembrane helix</keyword>
<feature type="transmembrane region" description="Helical" evidence="1">
    <location>
        <begin position="174"/>
        <end position="195"/>
    </location>
</feature>
<evidence type="ECO:0000256" key="1">
    <source>
        <dbReference type="SAM" id="Phobius"/>
    </source>
</evidence>
<feature type="transmembrane region" description="Helical" evidence="1">
    <location>
        <begin position="468"/>
        <end position="489"/>
    </location>
</feature>
<gene>
    <name evidence="2" type="ORF">OKA04_17805</name>
</gene>
<dbReference type="Proteomes" id="UP001207930">
    <property type="component" value="Unassembled WGS sequence"/>
</dbReference>
<feature type="transmembrane region" description="Helical" evidence="1">
    <location>
        <begin position="356"/>
        <end position="381"/>
    </location>
</feature>
<keyword evidence="3" id="KW-1185">Reference proteome</keyword>
<feature type="transmembrane region" description="Helical" evidence="1">
    <location>
        <begin position="29"/>
        <end position="55"/>
    </location>
</feature>
<comment type="caution">
    <text evidence="2">The sequence shown here is derived from an EMBL/GenBank/DDBJ whole genome shotgun (WGS) entry which is preliminary data.</text>
</comment>
<accession>A0ABT3FSN8</accession>
<feature type="transmembrane region" description="Helical" evidence="1">
    <location>
        <begin position="82"/>
        <end position="101"/>
    </location>
</feature>
<keyword evidence="1" id="KW-0472">Membrane</keyword>
<feature type="transmembrane region" description="Helical" evidence="1">
    <location>
        <begin position="270"/>
        <end position="290"/>
    </location>
</feature>
<sequence>MISAPEFPSLWNVFANPVFRRHAVARLRLWRVVAWVVVSQVIAAFAWSVAVLGYLHTRSRGMIEVDFASPEFQRLLEKHGSNAFMCGWLAILVIQGILVVLKGTFSVATGVAREANEGMIESQRLSPVSTGHKVIGQLLGLPLFENVLVILLLPWAVASAWLGGLSFVMMGKVYLIFATSVLFHHAVGLVAGTLIRQKILAGTISQVLVMLLHFVLPFFGGFGISLISHLGMESAILYEIIKATPQMVEPRGFIPSNTLPPPVDFFRWEIAVSGYHWIITVTALVALLAMLARRWNDQESQLLGKIGTTVLAAWMLTLTCGELLPNFSRGLGLSDLIGAGRLGIGVSADGFAMEGILWIAGFAIVLGMINLLLSATLVPTPEAKARSRYLPRSRWWSDGRSSMPWVVLVSLFFAFAWCLVIRTLLRETPAMSSVELSVADALWVTASLVVPACASHALVLWRGWKVALFSGFTLWMVPLMVSVVGLLMSASPDGWPMWVAGLSGFVLPGYASFAEVMGLPVVDFGAVFHTSLALHAVAAGAFLFMARRKAPVMPPPLVAKVVNPA</sequence>
<feature type="transmembrane region" description="Helical" evidence="1">
    <location>
        <begin position="147"/>
        <end position="168"/>
    </location>
</feature>
<feature type="transmembrane region" description="Helical" evidence="1">
    <location>
        <begin position="495"/>
        <end position="514"/>
    </location>
</feature>
<feature type="transmembrane region" description="Helical" evidence="1">
    <location>
        <begin position="526"/>
        <end position="546"/>
    </location>
</feature>
<protein>
    <recommendedName>
        <fullName evidence="4">ABC transporter permease</fullName>
    </recommendedName>
</protein>
<feature type="transmembrane region" description="Helical" evidence="1">
    <location>
        <begin position="402"/>
        <end position="422"/>
    </location>
</feature>
<proteinExistence type="predicted"/>
<feature type="transmembrane region" description="Helical" evidence="1">
    <location>
        <begin position="442"/>
        <end position="461"/>
    </location>
</feature>
<organism evidence="2 3">
    <name type="scientific">Luteolibacter flavescens</name>
    <dbReference type="NCBI Taxonomy" id="1859460"/>
    <lineage>
        <taxon>Bacteria</taxon>
        <taxon>Pseudomonadati</taxon>
        <taxon>Verrucomicrobiota</taxon>
        <taxon>Verrucomicrobiia</taxon>
        <taxon>Verrucomicrobiales</taxon>
        <taxon>Verrucomicrobiaceae</taxon>
        <taxon>Luteolibacter</taxon>
    </lineage>
</organism>
<feature type="transmembrane region" description="Helical" evidence="1">
    <location>
        <begin position="302"/>
        <end position="324"/>
    </location>
</feature>
<dbReference type="RefSeq" id="WP_264502554.1">
    <property type="nucleotide sequence ID" value="NZ_JAPDDS010000011.1"/>
</dbReference>
<dbReference type="EMBL" id="JAPDDS010000011">
    <property type="protein sequence ID" value="MCW1886598.1"/>
    <property type="molecule type" value="Genomic_DNA"/>
</dbReference>
<evidence type="ECO:0000313" key="3">
    <source>
        <dbReference type="Proteomes" id="UP001207930"/>
    </source>
</evidence>
<evidence type="ECO:0000313" key="2">
    <source>
        <dbReference type="EMBL" id="MCW1886598.1"/>
    </source>
</evidence>
<feature type="transmembrane region" description="Helical" evidence="1">
    <location>
        <begin position="207"/>
        <end position="227"/>
    </location>
</feature>